<dbReference type="InterPro" id="IPR012338">
    <property type="entry name" value="Beta-lactam/transpept-like"/>
</dbReference>
<feature type="domain" description="Beta-lactamase-related" evidence="1">
    <location>
        <begin position="43"/>
        <end position="189"/>
    </location>
</feature>
<comment type="caution">
    <text evidence="2">The sequence shown here is derived from an EMBL/GenBank/DDBJ whole genome shotgun (WGS) entry which is preliminary data.</text>
</comment>
<dbReference type="PANTHER" id="PTHR46825:SF15">
    <property type="entry name" value="BETA-LACTAMASE-RELATED DOMAIN-CONTAINING PROTEIN"/>
    <property type="match status" value="1"/>
</dbReference>
<dbReference type="AlphaFoldDB" id="A0ABD0M0P5"/>
<organism evidence="2 3">
    <name type="scientific">Batillaria attramentaria</name>
    <dbReference type="NCBI Taxonomy" id="370345"/>
    <lineage>
        <taxon>Eukaryota</taxon>
        <taxon>Metazoa</taxon>
        <taxon>Spiralia</taxon>
        <taxon>Lophotrochozoa</taxon>
        <taxon>Mollusca</taxon>
        <taxon>Gastropoda</taxon>
        <taxon>Caenogastropoda</taxon>
        <taxon>Sorbeoconcha</taxon>
        <taxon>Cerithioidea</taxon>
        <taxon>Batillariidae</taxon>
        <taxon>Batillaria</taxon>
    </lineage>
</organism>
<reference evidence="2 3" key="1">
    <citation type="journal article" date="2023" name="Sci. Data">
        <title>Genome assembly of the Korean intertidal mud-creeper Batillaria attramentaria.</title>
        <authorList>
            <person name="Patra A.K."/>
            <person name="Ho P.T."/>
            <person name="Jun S."/>
            <person name="Lee S.J."/>
            <person name="Kim Y."/>
            <person name="Won Y.J."/>
        </authorList>
    </citation>
    <scope>NUCLEOTIDE SEQUENCE [LARGE SCALE GENOMIC DNA]</scope>
    <source>
        <strain evidence="2">Wonlab-2016</strain>
    </source>
</reference>
<evidence type="ECO:0000313" key="3">
    <source>
        <dbReference type="Proteomes" id="UP001519460"/>
    </source>
</evidence>
<dbReference type="Proteomes" id="UP001519460">
    <property type="component" value="Unassembled WGS sequence"/>
</dbReference>
<sequence>MRRELWAVTRGTNSCASTSSIASGWRNAGFVHVDAKDNSRLATPVHSYDGKPVPVPLDAYRGQEIIAAASSVCASASDMAKWISFILNMGKNQNNEQVVADDALMSTFRSVQTRNGDDTRTAGFSQPTIQVSYTRDSNALGWIKGHYRGYPFISQDGSLPGYETLTTILPKRNVGVFTAFTGDGGARAYAAKTLTNIFALDLLLHGQPWFDANSVCNTMDKMVDVTMASEERPSYVGRTSEAVR</sequence>
<accession>A0ABD0M0P5</accession>
<dbReference type="EMBL" id="JACVVK020000011">
    <property type="protein sequence ID" value="KAK7505334.1"/>
    <property type="molecule type" value="Genomic_DNA"/>
</dbReference>
<evidence type="ECO:0000313" key="2">
    <source>
        <dbReference type="EMBL" id="KAK7505334.1"/>
    </source>
</evidence>
<gene>
    <name evidence="2" type="ORF">BaRGS_00003496</name>
</gene>
<dbReference type="Gene3D" id="3.40.710.10">
    <property type="entry name" value="DD-peptidase/beta-lactamase superfamily"/>
    <property type="match status" value="1"/>
</dbReference>
<dbReference type="SUPFAM" id="SSF56601">
    <property type="entry name" value="beta-lactamase/transpeptidase-like"/>
    <property type="match status" value="1"/>
</dbReference>
<keyword evidence="3" id="KW-1185">Reference proteome</keyword>
<dbReference type="Pfam" id="PF00144">
    <property type="entry name" value="Beta-lactamase"/>
    <property type="match status" value="1"/>
</dbReference>
<dbReference type="PANTHER" id="PTHR46825">
    <property type="entry name" value="D-ALANYL-D-ALANINE-CARBOXYPEPTIDASE/ENDOPEPTIDASE AMPH"/>
    <property type="match status" value="1"/>
</dbReference>
<evidence type="ECO:0000259" key="1">
    <source>
        <dbReference type="Pfam" id="PF00144"/>
    </source>
</evidence>
<dbReference type="InterPro" id="IPR001466">
    <property type="entry name" value="Beta-lactam-related"/>
</dbReference>
<proteinExistence type="predicted"/>
<protein>
    <recommendedName>
        <fullName evidence="1">Beta-lactamase-related domain-containing protein</fullName>
    </recommendedName>
</protein>
<dbReference type="InterPro" id="IPR050491">
    <property type="entry name" value="AmpC-like"/>
</dbReference>
<name>A0ABD0M0P5_9CAEN</name>